<keyword evidence="1" id="KW-1133">Transmembrane helix</keyword>
<dbReference type="EMBL" id="BDOQ01000003">
    <property type="protein sequence ID" value="GBG13181.1"/>
    <property type="molecule type" value="Genomic_DNA"/>
</dbReference>
<dbReference type="Gene3D" id="1.10.260.40">
    <property type="entry name" value="lambda repressor-like DNA-binding domains"/>
    <property type="match status" value="1"/>
</dbReference>
<dbReference type="InterPro" id="IPR010982">
    <property type="entry name" value="Lambda_DNA-bd_dom_sf"/>
</dbReference>
<name>A0A2R5F924_9PROT</name>
<keyword evidence="1" id="KW-0812">Transmembrane</keyword>
<dbReference type="InterPro" id="IPR001387">
    <property type="entry name" value="Cro/C1-type_HTH"/>
</dbReference>
<feature type="transmembrane region" description="Helical" evidence="1">
    <location>
        <begin position="83"/>
        <end position="100"/>
    </location>
</feature>
<feature type="domain" description="HTH cro/C1-type" evidence="2">
    <location>
        <begin position="21"/>
        <end position="62"/>
    </location>
</feature>
<dbReference type="OrthoDB" id="8777496at2"/>
<evidence type="ECO:0000259" key="2">
    <source>
        <dbReference type="PROSITE" id="PS50943"/>
    </source>
</evidence>
<gene>
    <name evidence="3" type="ORF">NMK_0725</name>
</gene>
<comment type="caution">
    <text evidence="3">The sequence shown here is derived from an EMBL/GenBank/DDBJ whole genome shotgun (WGS) entry which is preliminary data.</text>
</comment>
<organism evidence="3 4">
    <name type="scientific">Novimethylophilus kurashikiensis</name>
    <dbReference type="NCBI Taxonomy" id="1825523"/>
    <lineage>
        <taxon>Bacteria</taxon>
        <taxon>Pseudomonadati</taxon>
        <taxon>Pseudomonadota</taxon>
        <taxon>Betaproteobacteria</taxon>
        <taxon>Nitrosomonadales</taxon>
        <taxon>Methylophilaceae</taxon>
        <taxon>Novimethylophilus</taxon>
    </lineage>
</organism>
<dbReference type="SUPFAM" id="SSF47413">
    <property type="entry name" value="lambda repressor-like DNA-binding domains"/>
    <property type="match status" value="1"/>
</dbReference>
<dbReference type="GO" id="GO:0003677">
    <property type="term" value="F:DNA binding"/>
    <property type="evidence" value="ECO:0007669"/>
    <property type="project" value="InterPro"/>
</dbReference>
<dbReference type="AlphaFoldDB" id="A0A2R5F924"/>
<dbReference type="CDD" id="cd00093">
    <property type="entry name" value="HTH_XRE"/>
    <property type="match status" value="1"/>
</dbReference>
<sequence length="138" mass="15344">MITEQLLEAAKEKIGARSYYEFAKKTGISEQKLSSLRKGRLQADEYTCFKLAEILERSPSSVIAEIRSETEKDEDKRLYFKRFFSIAVLWITLGLLLPVFSTNYGTAEAGIKNAESRAVTSHNAPIADAGTPTPACAY</sequence>
<evidence type="ECO:0000313" key="3">
    <source>
        <dbReference type="EMBL" id="GBG13181.1"/>
    </source>
</evidence>
<keyword evidence="4" id="KW-1185">Reference proteome</keyword>
<protein>
    <submittedName>
        <fullName evidence="3">Multidrug transporter</fullName>
    </submittedName>
</protein>
<dbReference type="PROSITE" id="PS50943">
    <property type="entry name" value="HTH_CROC1"/>
    <property type="match status" value="1"/>
</dbReference>
<evidence type="ECO:0000256" key="1">
    <source>
        <dbReference type="SAM" id="Phobius"/>
    </source>
</evidence>
<accession>A0A2R5F924</accession>
<reference evidence="3 4" key="1">
    <citation type="journal article" date="2018" name="Environ. Microbiol.">
        <title>Isolation and genomic characterization of Novimethylophilus kurashikiensis gen. nov. sp. nov., a new lanthanide-dependent methylotrophic species of Methylophilaceae.</title>
        <authorList>
            <person name="Lv H."/>
            <person name="Sahin N."/>
            <person name="Tani A."/>
        </authorList>
    </citation>
    <scope>NUCLEOTIDE SEQUENCE [LARGE SCALE GENOMIC DNA]</scope>
    <source>
        <strain evidence="3 4">La2-4</strain>
    </source>
</reference>
<proteinExistence type="predicted"/>
<dbReference type="Proteomes" id="UP000245081">
    <property type="component" value="Unassembled WGS sequence"/>
</dbReference>
<evidence type="ECO:0000313" key="4">
    <source>
        <dbReference type="Proteomes" id="UP000245081"/>
    </source>
</evidence>
<keyword evidence="1" id="KW-0472">Membrane</keyword>
<dbReference type="RefSeq" id="WP_109014410.1">
    <property type="nucleotide sequence ID" value="NZ_BDOQ01000003.1"/>
</dbReference>